<dbReference type="PANTHER" id="PTHR43649">
    <property type="entry name" value="ARABINOSE-BINDING PROTEIN-RELATED"/>
    <property type="match status" value="1"/>
</dbReference>
<comment type="caution">
    <text evidence="2">The sequence shown here is derived from an EMBL/GenBank/DDBJ whole genome shotgun (WGS) entry which is preliminary data.</text>
</comment>
<name>A0A4Q2KD29_9FIRM</name>
<gene>
    <name evidence="2" type="ORF">ESZ91_05420</name>
</gene>
<dbReference type="PROSITE" id="PS51257">
    <property type="entry name" value="PROKAR_LIPOPROTEIN"/>
    <property type="match status" value="1"/>
</dbReference>
<proteinExistence type="predicted"/>
<evidence type="ECO:0000313" key="3">
    <source>
        <dbReference type="Proteomes" id="UP000291269"/>
    </source>
</evidence>
<dbReference type="Gene3D" id="3.40.190.10">
    <property type="entry name" value="Periplasmic binding protein-like II"/>
    <property type="match status" value="3"/>
</dbReference>
<dbReference type="Pfam" id="PF01547">
    <property type="entry name" value="SBP_bac_1"/>
    <property type="match status" value="1"/>
</dbReference>
<organism evidence="2 3">
    <name type="scientific">Candidatus Borkfalkia ceftriaxoniphila</name>
    <dbReference type="NCBI Taxonomy" id="2508949"/>
    <lineage>
        <taxon>Bacteria</taxon>
        <taxon>Bacillati</taxon>
        <taxon>Bacillota</taxon>
        <taxon>Clostridia</taxon>
        <taxon>Christensenellales</taxon>
        <taxon>Christensenellaceae</taxon>
        <taxon>Candidatus Borkfalkia</taxon>
    </lineage>
</organism>
<feature type="chain" id="PRO_5020650779" evidence="1">
    <location>
        <begin position="23"/>
        <end position="482"/>
    </location>
</feature>
<dbReference type="EMBL" id="SDOZ01000002">
    <property type="protein sequence ID" value="RXZ61830.1"/>
    <property type="molecule type" value="Genomic_DNA"/>
</dbReference>
<dbReference type="InterPro" id="IPR050490">
    <property type="entry name" value="Bact_solute-bd_prot1"/>
</dbReference>
<accession>A0A4Q2KD29</accession>
<evidence type="ECO:0000313" key="2">
    <source>
        <dbReference type="EMBL" id="RXZ61830.1"/>
    </source>
</evidence>
<dbReference type="RefSeq" id="WP_129224892.1">
    <property type="nucleotide sequence ID" value="NZ_SDOZ01000002.1"/>
</dbReference>
<dbReference type="PANTHER" id="PTHR43649:SF30">
    <property type="entry name" value="ABC TRANSPORTER SUBSTRATE-BINDING PROTEIN"/>
    <property type="match status" value="1"/>
</dbReference>
<dbReference type="SUPFAM" id="SSF53850">
    <property type="entry name" value="Periplasmic binding protein-like II"/>
    <property type="match status" value="1"/>
</dbReference>
<dbReference type="OrthoDB" id="94797at2"/>
<reference evidence="2 3" key="1">
    <citation type="journal article" date="2019" name="Gut">
        <title>Antibiotics-induced monodominance of a novel gut bacterial order.</title>
        <authorList>
            <person name="Hildebrand F."/>
            <person name="Moitinho-Silva L."/>
            <person name="Blasche S."/>
            <person name="Jahn M.T."/>
            <person name="Gossmann T.I."/>
            <person name="Heuerta-Cepas J."/>
            <person name="Hercog R."/>
            <person name="Luetge M."/>
            <person name="Bahram M."/>
            <person name="Pryszlak A."/>
            <person name="Alves R.J."/>
            <person name="Waszak S.M."/>
            <person name="Zhu A."/>
            <person name="Ye L."/>
            <person name="Costea P.I."/>
            <person name="Aalvink S."/>
            <person name="Belzer C."/>
            <person name="Forslund S.K."/>
            <person name="Sunagawa S."/>
            <person name="Hentschel U."/>
            <person name="Merten C."/>
            <person name="Patil K.R."/>
            <person name="Benes V."/>
            <person name="Bork P."/>
        </authorList>
    </citation>
    <scope>NUCLEOTIDE SEQUENCE [LARGE SCALE GENOMIC DNA]</scope>
    <source>
        <strain evidence="2 3">HDS1380</strain>
    </source>
</reference>
<sequence length="482" mass="54336">MKVKRLLMVALAACLGVCTLFAGCREYSDAGINGTLKITYYKGGTGSEWLEELAAEFEEATKIKVELTADAKATENAKTLLESNRDLPDLMFILYTNWHEYVQKGWLADMDDLFDGTFSYDVNDIKITSKYDVGNTGVYAESGAKTDLTLKDIMTSDFVDYGKMAPKRGDDEHYYVMPWTSPCTGIVYNVDILESVGYDQPPKTEAQLKDLCQKLVAKGIAPFSWGGQEMGYWSFPVLTWWAQSSGVDTWENFYQFESPEVFNDPGRTNALRLWQDLIVDPDDGSIINSVDKPMGRDHMSAQTQFVAGKAAMTPTGSWIETEVGEFTKPGFRMKMMATPIIEGAKSDEQILNTSAGDFACIPKNAKNVDAAKAFLAYMNRPEWVERFTKITGVPRAFNYKPSTIEGTSEFAQSCFELFENSTLMYRVSNSPLYVYANVSEWPKYGDNVFGNLMTETKVTPEWIVNDMYEYAKKQWSTWEKLS</sequence>
<dbReference type="Proteomes" id="UP000291269">
    <property type="component" value="Unassembled WGS sequence"/>
</dbReference>
<keyword evidence="1" id="KW-0732">Signal</keyword>
<protein>
    <submittedName>
        <fullName evidence="2">Extracellular solute-binding protein</fullName>
    </submittedName>
</protein>
<dbReference type="AlphaFoldDB" id="A0A4Q2KD29"/>
<keyword evidence="3" id="KW-1185">Reference proteome</keyword>
<evidence type="ECO:0000256" key="1">
    <source>
        <dbReference type="SAM" id="SignalP"/>
    </source>
</evidence>
<feature type="signal peptide" evidence="1">
    <location>
        <begin position="1"/>
        <end position="22"/>
    </location>
</feature>
<dbReference type="InterPro" id="IPR006059">
    <property type="entry name" value="SBP"/>
</dbReference>